<proteinExistence type="predicted"/>
<sequence>MKSKKKTKVPAYAFGTQFKEIGGNMLENAPDILNTLTTPF</sequence>
<organism evidence="1">
    <name type="scientific">CrAss-like virus sp. ctRQZ5</name>
    <dbReference type="NCBI Taxonomy" id="2826824"/>
    <lineage>
        <taxon>Viruses</taxon>
        <taxon>Duplodnaviria</taxon>
        <taxon>Heunggongvirae</taxon>
        <taxon>Uroviricota</taxon>
        <taxon>Caudoviricetes</taxon>
        <taxon>Crassvirales</taxon>
    </lineage>
</organism>
<reference evidence="1" key="1">
    <citation type="journal article" date="2021" name="Proc. Natl. Acad. Sci. U.S.A.">
        <title>A Catalog of Tens of Thousands of Viruses from Human Metagenomes Reveals Hidden Associations with Chronic Diseases.</title>
        <authorList>
            <person name="Tisza M.J."/>
            <person name="Buck C.B."/>
        </authorList>
    </citation>
    <scope>NUCLEOTIDE SEQUENCE</scope>
    <source>
        <strain evidence="1">CtRQZ5</strain>
    </source>
</reference>
<name>A0A8S5LXK3_9CAUD</name>
<protein>
    <submittedName>
        <fullName evidence="1">Uncharacterized protein</fullName>
    </submittedName>
</protein>
<evidence type="ECO:0000313" key="1">
    <source>
        <dbReference type="EMBL" id="DAD74761.1"/>
    </source>
</evidence>
<accession>A0A8S5LXK3</accession>
<dbReference type="EMBL" id="BK014764">
    <property type="protein sequence ID" value="DAD74761.1"/>
    <property type="molecule type" value="Genomic_DNA"/>
</dbReference>